<dbReference type="Proteomes" id="UP001244297">
    <property type="component" value="Unassembled WGS sequence"/>
</dbReference>
<gene>
    <name evidence="1" type="ORF">QWZ18_06335</name>
</gene>
<accession>A0ABT8AL95</accession>
<name>A0ABT8AL95_9HYPH</name>
<sequence>MPFVQDLLARFRQTVTAYAGDEVLMQAGVSATANVIVADGEVAGAEFETALTGVMASPILEKGYDVLMLEEALYEAIGRARTRAGRADNLRRVAAIAGRPAEQREGVFLVATDVADHDGIAEIEHVALAEIAAALLVDKAGLLEAVPVRSTRPHRPT</sequence>
<protein>
    <submittedName>
        <fullName evidence="1">Tellurite resistance TerB family protein</fullName>
    </submittedName>
</protein>
<keyword evidence="2" id="KW-1185">Reference proteome</keyword>
<comment type="caution">
    <text evidence="1">The sequence shown here is derived from an EMBL/GenBank/DDBJ whole genome shotgun (WGS) entry which is preliminary data.</text>
</comment>
<dbReference type="CDD" id="cd07176">
    <property type="entry name" value="terB"/>
    <property type="match status" value="1"/>
</dbReference>
<dbReference type="RefSeq" id="WP_238291196.1">
    <property type="nucleotide sequence ID" value="NZ_BPQS01000033.1"/>
</dbReference>
<dbReference type="SUPFAM" id="SSF158682">
    <property type="entry name" value="TerB-like"/>
    <property type="match status" value="1"/>
</dbReference>
<reference evidence="2" key="1">
    <citation type="journal article" date="2019" name="Int. J. Syst. Evol. Microbiol.">
        <title>The Global Catalogue of Microorganisms (GCM) 10K type strain sequencing project: providing services to taxonomists for standard genome sequencing and annotation.</title>
        <authorList>
            <consortium name="The Broad Institute Genomics Platform"/>
            <consortium name="The Broad Institute Genome Sequencing Center for Infectious Disease"/>
            <person name="Wu L."/>
            <person name="Ma J."/>
        </authorList>
    </citation>
    <scope>NUCLEOTIDE SEQUENCE [LARGE SCALE GENOMIC DNA]</scope>
    <source>
        <strain evidence="2">CECT 7806</strain>
    </source>
</reference>
<proteinExistence type="predicted"/>
<evidence type="ECO:0000313" key="1">
    <source>
        <dbReference type="EMBL" id="MDN3570241.1"/>
    </source>
</evidence>
<dbReference type="Gene3D" id="1.10.3680.10">
    <property type="entry name" value="TerB-like"/>
    <property type="match status" value="1"/>
</dbReference>
<organism evidence="1 2">
    <name type="scientific">Methylobacterium longum</name>
    <dbReference type="NCBI Taxonomy" id="767694"/>
    <lineage>
        <taxon>Bacteria</taxon>
        <taxon>Pseudomonadati</taxon>
        <taxon>Pseudomonadota</taxon>
        <taxon>Alphaproteobacteria</taxon>
        <taxon>Hyphomicrobiales</taxon>
        <taxon>Methylobacteriaceae</taxon>
        <taxon>Methylobacterium</taxon>
    </lineage>
</organism>
<dbReference type="InterPro" id="IPR029024">
    <property type="entry name" value="TerB-like"/>
</dbReference>
<dbReference type="EMBL" id="JAUFPT010000016">
    <property type="protein sequence ID" value="MDN3570241.1"/>
    <property type="molecule type" value="Genomic_DNA"/>
</dbReference>
<evidence type="ECO:0000313" key="2">
    <source>
        <dbReference type="Proteomes" id="UP001244297"/>
    </source>
</evidence>